<dbReference type="RefSeq" id="NP_984394.1">
    <property type="nucleotide sequence ID" value="NM_209747.1"/>
</dbReference>
<keyword evidence="3" id="KW-1185">Reference proteome</keyword>
<dbReference type="PANTHER" id="PTHR15341">
    <property type="entry name" value="SUN-COR STEROID HORMONE RECEPTOR CO-REPRESSOR"/>
    <property type="match status" value="1"/>
</dbReference>
<protein>
    <recommendedName>
        <fullName evidence="1">Exosome complex protein</fullName>
    </recommendedName>
</protein>
<dbReference type="GO" id="GO:0005730">
    <property type="term" value="C:nucleolus"/>
    <property type="evidence" value="ECO:0000318"/>
    <property type="project" value="GO_Central"/>
</dbReference>
<gene>
    <name evidence="2" type="ORF">AGOS_ADR297W</name>
</gene>
<dbReference type="InParanoid" id="Q759I1"/>
<dbReference type="OrthoDB" id="1421013at2759"/>
<dbReference type="GO" id="GO:0003677">
    <property type="term" value="F:DNA binding"/>
    <property type="evidence" value="ECO:0000318"/>
    <property type="project" value="GO_Central"/>
</dbReference>
<evidence type="ECO:0000256" key="1">
    <source>
        <dbReference type="RuleBase" id="RU368003"/>
    </source>
</evidence>
<dbReference type="HOGENOM" id="CLU_101423_1_0_1"/>
<dbReference type="GeneID" id="4620560"/>
<evidence type="ECO:0000313" key="3">
    <source>
        <dbReference type="Proteomes" id="UP000000591"/>
    </source>
</evidence>
<dbReference type="InterPro" id="IPR011082">
    <property type="entry name" value="Exosome-assoc_fac/DNA_repair"/>
</dbReference>
<sequence length="133" mass="15085">MEDAEKIKPYIARMQQELRALRPEVQRLAARPLDEQLAGLDARGRAALANRYGYALASLLFVHLKVLNVRDVERVMAELGRVKQYMERAKRLEGGPRAPAAPAAPERAAISRVHFQGTHTRFEDGRVTKRRTK</sequence>
<dbReference type="eggNOG" id="KOG4835">
    <property type="taxonomic scope" value="Eukaryota"/>
</dbReference>
<dbReference type="STRING" id="284811.Q759I1"/>
<dbReference type="OMA" id="FQGTHTK"/>
<dbReference type="FunCoup" id="Q759I1">
    <property type="interactions" value="323"/>
</dbReference>
<dbReference type="AlphaFoldDB" id="Q759I1"/>
<dbReference type="Proteomes" id="UP000000591">
    <property type="component" value="Chromosome IV"/>
</dbReference>
<dbReference type="PANTHER" id="PTHR15341:SF3">
    <property type="entry name" value="NUCLEAR NUCLEIC ACID-BINDING PROTEIN C1D"/>
    <property type="match status" value="1"/>
</dbReference>
<comment type="subcellular location">
    <subcellularLocation>
        <location evidence="1">Nucleus</location>
    </subcellularLocation>
</comment>
<organism evidence="2 3">
    <name type="scientific">Eremothecium gossypii (strain ATCC 10895 / CBS 109.51 / FGSC 9923 / NRRL Y-1056)</name>
    <name type="common">Yeast</name>
    <name type="synonym">Ashbya gossypii</name>
    <dbReference type="NCBI Taxonomy" id="284811"/>
    <lineage>
        <taxon>Eukaryota</taxon>
        <taxon>Fungi</taxon>
        <taxon>Dikarya</taxon>
        <taxon>Ascomycota</taxon>
        <taxon>Saccharomycotina</taxon>
        <taxon>Saccharomycetes</taxon>
        <taxon>Saccharomycetales</taxon>
        <taxon>Saccharomycetaceae</taxon>
        <taxon>Eremothecium</taxon>
    </lineage>
</organism>
<dbReference type="GO" id="GO:0000460">
    <property type="term" value="P:maturation of 5.8S rRNA"/>
    <property type="evidence" value="ECO:0000318"/>
    <property type="project" value="GO_Central"/>
</dbReference>
<dbReference type="GO" id="GO:0000178">
    <property type="term" value="C:exosome (RNase complex)"/>
    <property type="evidence" value="ECO:0000318"/>
    <property type="project" value="GO_Central"/>
</dbReference>
<comment type="similarity">
    <text evidence="1">Belongs to the C1D family.</text>
</comment>
<accession>Q759I1</accession>
<name>Q759I1_EREGS</name>
<dbReference type="KEGG" id="ago:AGOS_ADR297W"/>
<dbReference type="EMBL" id="AE016817">
    <property type="protein sequence ID" value="AAS52218.1"/>
    <property type="molecule type" value="Genomic_DNA"/>
</dbReference>
<reference evidence="3" key="2">
    <citation type="journal article" date="2013" name="G3 (Bethesda)">
        <title>Genomes of Ashbya fungi isolated from insects reveal four mating-type loci, numerous translocations, lack of transposons, and distinct gene duplications.</title>
        <authorList>
            <person name="Dietrich F.S."/>
            <person name="Voegeli S."/>
            <person name="Kuo S."/>
            <person name="Philippsen P."/>
        </authorList>
    </citation>
    <scope>GENOME REANNOTATION</scope>
    <source>
        <strain evidence="3">ATCC 10895 / CBS 109.51 / FGSC 9923 / NRRL Y-1056</strain>
    </source>
</reference>
<proteinExistence type="inferred from homology"/>
<comment type="function">
    <text evidence="1">Required for exosome-dependent processing of pre-rRNA and small nucleolar RNA (snRNA) precursors. Involved in processing of 35S pre-rRNA at the A0, A1 and A2 sites.</text>
</comment>
<reference evidence="2 3" key="1">
    <citation type="journal article" date="2004" name="Science">
        <title>The Ashbya gossypii genome as a tool for mapping the ancient Saccharomyces cerevisiae genome.</title>
        <authorList>
            <person name="Dietrich F.S."/>
            <person name="Voegeli S."/>
            <person name="Brachat S."/>
            <person name="Lerch A."/>
            <person name="Gates K."/>
            <person name="Steiner S."/>
            <person name="Mohr C."/>
            <person name="Pohlmann R."/>
            <person name="Luedi P."/>
            <person name="Choi S."/>
            <person name="Wing R.A."/>
            <person name="Flavier A."/>
            <person name="Gaffney T.D."/>
            <person name="Philippsen P."/>
        </authorList>
    </citation>
    <scope>NUCLEOTIDE SEQUENCE [LARGE SCALE GENOMIC DNA]</scope>
    <source>
        <strain evidence="3">ATCC 10895 / CBS 109.51 / FGSC 9923 / NRRL Y-1056</strain>
    </source>
</reference>
<dbReference type="GO" id="GO:0003723">
    <property type="term" value="F:RNA binding"/>
    <property type="evidence" value="ECO:0000318"/>
    <property type="project" value="GO_Central"/>
</dbReference>
<keyword evidence="1" id="KW-0694">RNA-binding</keyword>
<dbReference type="GO" id="GO:0010468">
    <property type="term" value="P:regulation of gene expression"/>
    <property type="evidence" value="ECO:0000318"/>
    <property type="project" value="GO_Central"/>
</dbReference>
<keyword evidence="1" id="KW-0698">rRNA processing</keyword>
<evidence type="ECO:0000313" key="2">
    <source>
        <dbReference type="EMBL" id="AAS52218.1"/>
    </source>
</evidence>
<keyword evidence="1" id="KW-0539">Nucleus</keyword>